<dbReference type="RefSeq" id="WP_074824771.1">
    <property type="nucleotide sequence ID" value="NZ_FOLW01000016.1"/>
</dbReference>
<evidence type="ECO:0000256" key="1">
    <source>
        <dbReference type="SAM" id="MobiDB-lite"/>
    </source>
</evidence>
<organism evidence="3 4">
    <name type="scientific">Pragia fontium DSM 5563 = ATCC 49100</name>
    <dbReference type="NCBI Taxonomy" id="1122977"/>
    <lineage>
        <taxon>Bacteria</taxon>
        <taxon>Pseudomonadati</taxon>
        <taxon>Pseudomonadota</taxon>
        <taxon>Gammaproteobacteria</taxon>
        <taxon>Enterobacterales</taxon>
        <taxon>Budviciaceae</taxon>
        <taxon>Pragia</taxon>
    </lineage>
</organism>
<reference evidence="3 4" key="1">
    <citation type="submission" date="2016-10" db="EMBL/GenBank/DDBJ databases">
        <authorList>
            <person name="Varghese N."/>
            <person name="Submissions S."/>
        </authorList>
    </citation>
    <scope>NUCLEOTIDE SEQUENCE [LARGE SCALE GENOMIC DNA]</scope>
    <source>
        <strain evidence="3 4">DSM 5563</strain>
    </source>
</reference>
<name>A0AAJ5BIK7_9GAMM</name>
<gene>
    <name evidence="3" type="ORF">SAMN02745723_11634</name>
</gene>
<comment type="caution">
    <text evidence="3">The sequence shown here is derived from an EMBL/GenBank/DDBJ whole genome shotgun (WGS) entry which is preliminary data.</text>
</comment>
<dbReference type="Pfam" id="PF07119">
    <property type="entry name" value="DUF1375"/>
    <property type="match status" value="1"/>
</dbReference>
<evidence type="ECO:0000256" key="2">
    <source>
        <dbReference type="SAM" id="SignalP"/>
    </source>
</evidence>
<sequence length="120" mass="13319">MIISVKRSLLPICTCTTIFALTGCSSLMAHVAPYEGYYPGTSNDIEMIKDSDNGWMMRTLLIVDLPFSSVLDTVLLPYDYYRSTDSRPSPRKKISASDKRKKAKGQLKGSGYSKANKKAN</sequence>
<feature type="region of interest" description="Disordered" evidence="1">
    <location>
        <begin position="81"/>
        <end position="120"/>
    </location>
</feature>
<dbReference type="PROSITE" id="PS51257">
    <property type="entry name" value="PROKAR_LIPOPROTEIN"/>
    <property type="match status" value="1"/>
</dbReference>
<feature type="signal peptide" evidence="2">
    <location>
        <begin position="1"/>
        <end position="31"/>
    </location>
</feature>
<evidence type="ECO:0000313" key="3">
    <source>
        <dbReference type="EMBL" id="SFD39821.1"/>
    </source>
</evidence>
<dbReference type="AlphaFoldDB" id="A0AAJ5BIK7"/>
<evidence type="ECO:0000313" key="4">
    <source>
        <dbReference type="Proteomes" id="UP000226420"/>
    </source>
</evidence>
<protein>
    <submittedName>
        <fullName evidence="3">Uncharacterized conserved protein YceK</fullName>
    </submittedName>
</protein>
<feature type="compositionally biased region" description="Basic residues" evidence="1">
    <location>
        <begin position="89"/>
        <end position="105"/>
    </location>
</feature>
<dbReference type="NCBIfam" id="NF008628">
    <property type="entry name" value="PRK11616.1"/>
    <property type="match status" value="1"/>
</dbReference>
<dbReference type="Proteomes" id="UP000226420">
    <property type="component" value="Unassembled WGS sequence"/>
</dbReference>
<accession>A0AAJ5BIK7</accession>
<dbReference type="InterPro" id="IPR010780">
    <property type="entry name" value="DUF1375"/>
</dbReference>
<dbReference type="EMBL" id="FOLW01000016">
    <property type="protein sequence ID" value="SFD39821.1"/>
    <property type="molecule type" value="Genomic_DNA"/>
</dbReference>
<keyword evidence="2" id="KW-0732">Signal</keyword>
<proteinExistence type="predicted"/>
<feature type="chain" id="PRO_5042515153" evidence="2">
    <location>
        <begin position="32"/>
        <end position="120"/>
    </location>
</feature>